<comment type="similarity">
    <text evidence="2">Belongs to the HpaH/HsaA monooxygenase family.</text>
</comment>
<dbReference type="SUPFAM" id="SSF56645">
    <property type="entry name" value="Acyl-CoA dehydrogenase NM domain-like"/>
    <property type="match status" value="1"/>
</dbReference>
<proteinExistence type="inferred from homology"/>
<dbReference type="Gene3D" id="1.20.140.10">
    <property type="entry name" value="Butyryl-CoA Dehydrogenase, subunit A, domain 3"/>
    <property type="match status" value="1"/>
</dbReference>
<reference evidence="5 6" key="1">
    <citation type="submission" date="2016-07" db="EMBL/GenBank/DDBJ databases">
        <title>Draft genome sequence of Prauserella sp. YIM 121212, isolated from alkaline soil.</title>
        <authorList>
            <person name="Ruckert C."/>
            <person name="Albersmeier A."/>
            <person name="Jiang C.-L."/>
            <person name="Jiang Y."/>
            <person name="Kalinowski J."/>
            <person name="Schneider O."/>
            <person name="Winkler A."/>
            <person name="Zotchev S.B."/>
        </authorList>
    </citation>
    <scope>NUCLEOTIDE SEQUENCE [LARGE SCALE GENOMIC DNA]</scope>
    <source>
        <strain evidence="5 6">YIM 121212</strain>
    </source>
</reference>
<evidence type="ECO:0000256" key="2">
    <source>
        <dbReference type="ARBA" id="ARBA00049661"/>
    </source>
</evidence>
<protein>
    <submittedName>
        <fullName evidence="5">Monooxygenase</fullName>
    </submittedName>
</protein>
<evidence type="ECO:0000313" key="6">
    <source>
        <dbReference type="Proteomes" id="UP000247892"/>
    </source>
</evidence>
<evidence type="ECO:0000313" key="5">
    <source>
        <dbReference type="EMBL" id="PXY30612.1"/>
    </source>
</evidence>
<evidence type="ECO:0000256" key="1">
    <source>
        <dbReference type="ARBA" id="ARBA00023002"/>
    </source>
</evidence>
<dbReference type="InterPro" id="IPR009100">
    <property type="entry name" value="AcylCoA_DH/oxidase_NM_dom_sf"/>
</dbReference>
<dbReference type="GO" id="GO:0050660">
    <property type="term" value="F:flavin adenine dinucleotide binding"/>
    <property type="evidence" value="ECO:0007669"/>
    <property type="project" value="InterPro"/>
</dbReference>
<comment type="caution">
    <text evidence="5">The sequence shown here is derived from an EMBL/GenBank/DDBJ whole genome shotgun (WGS) entry which is preliminary data.</text>
</comment>
<dbReference type="Gene3D" id="1.10.540.10">
    <property type="entry name" value="Acyl-CoA dehydrogenase/oxidase, N-terminal domain"/>
    <property type="match status" value="1"/>
</dbReference>
<keyword evidence="6" id="KW-1185">Reference proteome</keyword>
<dbReference type="InterPro" id="IPR037069">
    <property type="entry name" value="AcylCoA_DH/ox_N_sf"/>
</dbReference>
<dbReference type="GO" id="GO:0033539">
    <property type="term" value="P:fatty acid beta-oxidation using acyl-CoA dehydrogenase"/>
    <property type="evidence" value="ECO:0007669"/>
    <property type="project" value="TreeGrafter"/>
</dbReference>
<keyword evidence="5" id="KW-0503">Monooxygenase</keyword>
<sequence length="392" mass="42849">MSEQGTHAVIAGIGELLPVLRERAQETEDARRIPDASIKALQETGFFKLLQPKPYGGYEADPVTFYTAVKLIASACGSTGWVASILGVHPWHVALFDAEAQREVWSEDLDTRISSSYAPMGKATIAEGGYRLSGRWSFSSGCDHATWVLLGAPAFDADGTPVDFCTYLLPIADYTIEDVWDTVGLRGTGSNDVIVDDVFVPSHRALSFVATSKCKTPGQEVNPGPLYRLPYGSVHPSTITAPIIGMAQGAYDAHVEYQRERVRASYLGEQSKEDPFAKVRIAEAASEIDAAWLQLTHNIDELYRIACEGGKLPFATRLRVRRDQVRGTERAIAAIDRLFENSGGRALRSGTPIQRFWRDAHAGRVHAANDPERAYTMFGTGAFGLPVENAMV</sequence>
<dbReference type="PANTHER" id="PTHR48083">
    <property type="entry name" value="MEDIUM-CHAIN SPECIFIC ACYL-COA DEHYDROGENASE, MITOCHONDRIAL-RELATED"/>
    <property type="match status" value="1"/>
</dbReference>
<dbReference type="GO" id="GO:0005737">
    <property type="term" value="C:cytoplasm"/>
    <property type="evidence" value="ECO:0007669"/>
    <property type="project" value="TreeGrafter"/>
</dbReference>
<dbReference type="InterPro" id="IPR036250">
    <property type="entry name" value="AcylCo_DH-like_C"/>
</dbReference>
<dbReference type="NCBIfam" id="NF045629">
    <property type="entry name" value="monooxsub_HsaA"/>
    <property type="match status" value="1"/>
</dbReference>
<dbReference type="Pfam" id="PF02771">
    <property type="entry name" value="Acyl-CoA_dh_N"/>
    <property type="match status" value="1"/>
</dbReference>
<dbReference type="OrthoDB" id="3402961at2"/>
<dbReference type="InterPro" id="IPR046373">
    <property type="entry name" value="Acyl-CoA_Oxase/DH_mid-dom_sf"/>
</dbReference>
<dbReference type="InterPro" id="IPR050741">
    <property type="entry name" value="Acyl-CoA_dehydrogenase"/>
</dbReference>
<dbReference type="Proteomes" id="UP000247892">
    <property type="component" value="Unassembled WGS sequence"/>
</dbReference>
<dbReference type="AlphaFoldDB" id="A0A318LWJ5"/>
<keyword evidence="1" id="KW-0560">Oxidoreductase</keyword>
<dbReference type="GO" id="GO:0016712">
    <property type="term" value="F:oxidoreductase activity, acting on paired donors, with incorporation or reduction of molecular oxygen, reduced flavin or flavoprotein as one donor, and incorporation of one atom of oxygen"/>
    <property type="evidence" value="ECO:0007669"/>
    <property type="project" value="TreeGrafter"/>
</dbReference>
<evidence type="ECO:0000259" key="4">
    <source>
        <dbReference type="Pfam" id="PF08028"/>
    </source>
</evidence>
<dbReference type="SUPFAM" id="SSF47203">
    <property type="entry name" value="Acyl-CoA dehydrogenase C-terminal domain-like"/>
    <property type="match status" value="1"/>
</dbReference>
<dbReference type="RefSeq" id="WP_110338605.1">
    <property type="nucleotide sequence ID" value="NZ_JBHVKT010000036.1"/>
</dbReference>
<feature type="domain" description="Acyl-CoA dehydrogenase C-terminal" evidence="4">
    <location>
        <begin position="238"/>
        <end position="370"/>
    </location>
</feature>
<organism evidence="5 6">
    <name type="scientific">Prauserella flavalba</name>
    <dbReference type="NCBI Taxonomy" id="1477506"/>
    <lineage>
        <taxon>Bacteria</taxon>
        <taxon>Bacillati</taxon>
        <taxon>Actinomycetota</taxon>
        <taxon>Actinomycetes</taxon>
        <taxon>Pseudonocardiales</taxon>
        <taxon>Pseudonocardiaceae</taxon>
        <taxon>Prauserella</taxon>
    </lineage>
</organism>
<dbReference type="PANTHER" id="PTHR48083:SF19">
    <property type="entry name" value="FLAVIN-DEPENDENT MONOOXYGENASE, OXYGENASE SUBUNIT HSAA"/>
    <property type="match status" value="1"/>
</dbReference>
<dbReference type="InterPro" id="IPR013786">
    <property type="entry name" value="AcylCoA_DH/ox_N"/>
</dbReference>
<feature type="domain" description="Acyl-CoA dehydrogenase/oxidase N-terminal" evidence="3">
    <location>
        <begin position="20"/>
        <end position="106"/>
    </location>
</feature>
<name>A0A318LWJ5_9PSEU</name>
<dbReference type="InterPro" id="IPR013107">
    <property type="entry name" value="Acyl-CoA_DH_C"/>
</dbReference>
<gene>
    <name evidence="5" type="ORF">BA062_18865</name>
</gene>
<accession>A0A318LWJ5</accession>
<dbReference type="Gene3D" id="2.40.110.10">
    <property type="entry name" value="Butyryl-CoA Dehydrogenase, subunit A, domain 2"/>
    <property type="match status" value="1"/>
</dbReference>
<dbReference type="InterPro" id="IPR054617">
    <property type="entry name" value="HsaA"/>
</dbReference>
<dbReference type="EMBL" id="MASU01000007">
    <property type="protein sequence ID" value="PXY30612.1"/>
    <property type="molecule type" value="Genomic_DNA"/>
</dbReference>
<dbReference type="CDD" id="cd01159">
    <property type="entry name" value="NcnH"/>
    <property type="match status" value="1"/>
</dbReference>
<dbReference type="PIRSF" id="PIRSF016578">
    <property type="entry name" value="HsaA"/>
    <property type="match status" value="1"/>
</dbReference>
<dbReference type="GO" id="GO:0003995">
    <property type="term" value="F:acyl-CoA dehydrogenase activity"/>
    <property type="evidence" value="ECO:0007669"/>
    <property type="project" value="TreeGrafter"/>
</dbReference>
<evidence type="ECO:0000259" key="3">
    <source>
        <dbReference type="Pfam" id="PF02771"/>
    </source>
</evidence>
<dbReference type="Pfam" id="PF08028">
    <property type="entry name" value="Acyl-CoA_dh_2"/>
    <property type="match status" value="1"/>
</dbReference>